<sequence>MRDLWREMEGGEKMSGDDTLNIYQSPSVLQKITGPLATSRRGGLSLVEKDCSVVTVSENDRKCGMNERLRQVTREEKNQKNQKKIVEEVGGLFPV</sequence>
<comment type="caution">
    <text evidence="1">The sequence shown here is derived from an EMBL/GenBank/DDBJ whole genome shotgun (WGS) entry which is preliminary data.</text>
</comment>
<protein>
    <submittedName>
        <fullName evidence="1">Uncharacterized protein</fullName>
    </submittedName>
</protein>
<name>A0AAW1D9G2_9HEMI</name>
<proteinExistence type="predicted"/>
<dbReference type="AlphaFoldDB" id="A0AAW1D9G2"/>
<dbReference type="EMBL" id="JAPXFL010000004">
    <property type="protein sequence ID" value="KAK9507634.1"/>
    <property type="molecule type" value="Genomic_DNA"/>
</dbReference>
<reference evidence="1 2" key="1">
    <citation type="submission" date="2022-12" db="EMBL/GenBank/DDBJ databases">
        <title>Chromosome-level genome assembly of true bugs.</title>
        <authorList>
            <person name="Ma L."/>
            <person name="Li H."/>
        </authorList>
    </citation>
    <scope>NUCLEOTIDE SEQUENCE [LARGE SCALE GENOMIC DNA]</scope>
    <source>
        <strain evidence="1">Lab_2022b</strain>
    </source>
</reference>
<keyword evidence="2" id="KW-1185">Reference proteome</keyword>
<evidence type="ECO:0000313" key="2">
    <source>
        <dbReference type="Proteomes" id="UP001461498"/>
    </source>
</evidence>
<dbReference type="Proteomes" id="UP001461498">
    <property type="component" value="Unassembled WGS sequence"/>
</dbReference>
<evidence type="ECO:0000313" key="1">
    <source>
        <dbReference type="EMBL" id="KAK9507634.1"/>
    </source>
</evidence>
<gene>
    <name evidence="1" type="ORF">O3M35_007447</name>
</gene>
<accession>A0AAW1D9G2</accession>
<organism evidence="1 2">
    <name type="scientific">Rhynocoris fuscipes</name>
    <dbReference type="NCBI Taxonomy" id="488301"/>
    <lineage>
        <taxon>Eukaryota</taxon>
        <taxon>Metazoa</taxon>
        <taxon>Ecdysozoa</taxon>
        <taxon>Arthropoda</taxon>
        <taxon>Hexapoda</taxon>
        <taxon>Insecta</taxon>
        <taxon>Pterygota</taxon>
        <taxon>Neoptera</taxon>
        <taxon>Paraneoptera</taxon>
        <taxon>Hemiptera</taxon>
        <taxon>Heteroptera</taxon>
        <taxon>Panheteroptera</taxon>
        <taxon>Cimicomorpha</taxon>
        <taxon>Reduviidae</taxon>
        <taxon>Harpactorinae</taxon>
        <taxon>Harpactorini</taxon>
        <taxon>Rhynocoris</taxon>
    </lineage>
</organism>